<dbReference type="RefSeq" id="WP_048446609.1">
    <property type="nucleotide sequence ID" value="NZ_LABY01000171.1"/>
</dbReference>
<protein>
    <submittedName>
        <fullName evidence="1">Uncharacterized protein</fullName>
    </submittedName>
</protein>
<gene>
    <name evidence="1" type="ORF">VQ02_23325</name>
</gene>
<proteinExistence type="predicted"/>
<sequence length="120" mass="13399">MGPAGWVGRIDHVRVYLSDENGEASRAQAAVADMVSESLPALQDAASTYLDTFVDRQKACGSADERWWLDEIDFRGHPDAAPIAYSLLFTLHGDDGGLWTVDMRVFEDGHRPFRFERLQG</sequence>
<name>A0A0J6SBS0_9HYPH</name>
<dbReference type="PATRIC" id="fig|298794.3.peg.2177"/>
<keyword evidence="2" id="KW-1185">Reference proteome</keyword>
<dbReference type="AlphaFoldDB" id="A0A0J6SBS0"/>
<reference evidence="1 2" key="1">
    <citation type="submission" date="2015-03" db="EMBL/GenBank/DDBJ databases">
        <title>Genome sequencing of Methylobacterium variabile DSM 16961.</title>
        <authorList>
            <person name="Chaudhry V."/>
            <person name="Patil P.B."/>
        </authorList>
    </citation>
    <scope>NUCLEOTIDE SEQUENCE [LARGE SCALE GENOMIC DNA]</scope>
    <source>
        <strain evidence="1 2">DSM 16961</strain>
    </source>
</reference>
<dbReference type="Proteomes" id="UP000035955">
    <property type="component" value="Unassembled WGS sequence"/>
</dbReference>
<evidence type="ECO:0000313" key="1">
    <source>
        <dbReference type="EMBL" id="KMO32650.1"/>
    </source>
</evidence>
<accession>A0A0J6SBS0</accession>
<dbReference type="EMBL" id="LABY01000171">
    <property type="protein sequence ID" value="KMO32650.1"/>
    <property type="molecule type" value="Genomic_DNA"/>
</dbReference>
<comment type="caution">
    <text evidence="1">The sequence shown here is derived from an EMBL/GenBank/DDBJ whole genome shotgun (WGS) entry which is preliminary data.</text>
</comment>
<organism evidence="1 2">
    <name type="scientific">Methylobacterium variabile</name>
    <dbReference type="NCBI Taxonomy" id="298794"/>
    <lineage>
        <taxon>Bacteria</taxon>
        <taxon>Pseudomonadati</taxon>
        <taxon>Pseudomonadota</taxon>
        <taxon>Alphaproteobacteria</taxon>
        <taxon>Hyphomicrobiales</taxon>
        <taxon>Methylobacteriaceae</taxon>
        <taxon>Methylobacterium</taxon>
    </lineage>
</organism>
<evidence type="ECO:0000313" key="2">
    <source>
        <dbReference type="Proteomes" id="UP000035955"/>
    </source>
</evidence>